<dbReference type="GO" id="GO:0004519">
    <property type="term" value="F:endonuclease activity"/>
    <property type="evidence" value="ECO:0007669"/>
    <property type="project" value="TreeGrafter"/>
</dbReference>
<dbReference type="SMART" id="SM01162">
    <property type="entry name" value="DUF1771"/>
    <property type="match status" value="1"/>
</dbReference>
<feature type="compositionally biased region" description="Basic and acidic residues" evidence="1">
    <location>
        <begin position="1639"/>
        <end position="1648"/>
    </location>
</feature>
<proteinExistence type="predicted"/>
<reference evidence="4 5" key="1">
    <citation type="journal article" date="2014" name="Nat. Commun.">
        <title>Molecular traces of alternative social organization in a termite genome.</title>
        <authorList>
            <person name="Terrapon N."/>
            <person name="Li C."/>
            <person name="Robertson H.M."/>
            <person name="Ji L."/>
            <person name="Meng X."/>
            <person name="Booth W."/>
            <person name="Chen Z."/>
            <person name="Childers C.P."/>
            <person name="Glastad K.M."/>
            <person name="Gokhale K."/>
            <person name="Gowin J."/>
            <person name="Gronenberg W."/>
            <person name="Hermansen R.A."/>
            <person name="Hu H."/>
            <person name="Hunt B.G."/>
            <person name="Huylmans A.K."/>
            <person name="Khalil S.M."/>
            <person name="Mitchell R.D."/>
            <person name="Munoz-Torres M.C."/>
            <person name="Mustard J.A."/>
            <person name="Pan H."/>
            <person name="Reese J.T."/>
            <person name="Scharf M.E."/>
            <person name="Sun F."/>
            <person name="Vogel H."/>
            <person name="Xiao J."/>
            <person name="Yang W."/>
            <person name="Yang Z."/>
            <person name="Yang Z."/>
            <person name="Zhou J."/>
            <person name="Zhu J."/>
            <person name="Brent C.S."/>
            <person name="Elsik C.G."/>
            <person name="Goodisman M.A."/>
            <person name="Liberles D.A."/>
            <person name="Roe R.M."/>
            <person name="Vargo E.L."/>
            <person name="Vilcinskas A."/>
            <person name="Wang J."/>
            <person name="Bornberg-Bauer E."/>
            <person name="Korb J."/>
            <person name="Zhang G."/>
            <person name="Liebig J."/>
        </authorList>
    </citation>
    <scope>NUCLEOTIDE SEQUENCE [LARGE SCALE GENOMIC DNA]</scope>
    <source>
        <tissue evidence="4">Whole organism</tissue>
    </source>
</reference>
<dbReference type="OMA" id="MTCENKT"/>
<feature type="compositionally biased region" description="Basic residues" evidence="1">
    <location>
        <begin position="481"/>
        <end position="492"/>
    </location>
</feature>
<sequence>MASNNNQWSQQQGWVSKGGRSRKRNPSNLPQQPEINFNSRKRQDVIHRLKDMFIDIFDFEIIQSVAQNCEFNLYASTEALMMLSQDVHIPKTAVLRNSSQLQNNAGLAKPQINVPELPMKAKRKKEPKHASNIASNSFVHKPQSGRNRSPSPALGTIKITYKSPNTCEESDSDADVVIEEEKEYDVGGCVAVNSVREAFRVVQLPTSQYVRPAVPPSDGQGRGMSVPKPKKTEQISSKLAAVTKLPNAKTLADLPSKNMLSARIAQQKQVKPLTIPERVQKLIREGTRVMVLMRGAPGSGKTHLAKEIVRHTMGKNCNPNKYVFSTDDFFDHTKRFIPTLLPEAHIWNKERVCDAAELKLNPIFVDNTNTEIWEMKPYVELAVRNGYVLELLEPSTPWRYHEAELTCRNVHGVPRQQIQNMLARFEKNLTGKLLLAKLGLKYSSANKPPQPAANAPPPQIKQNKKSKTNPQAATVIPAGTKLKKKRRKRSKHANQLSHVQQPESAIQAASLMESLTLFLAKKSLEKGETLDPDIASIRLNSGVTVSDVLLSNKKEIPQPASSYGTVNAQTSIDSASSERSIMDTFNLLDINSQVQDDGSNDDDDDDDDDDSDSDEEDDVDYAQSQLPELGERHVGGDWLYQSDSDDHGDEADLNGTDNEEPVSSEVQCWEYILVMEDSTRVYQKHHPETLDTGMEDDLESSTEQTEGLLIDLTADSGTESEISKGDFIVNAKQSIGTKALTEDSMENEVQELLSPMDARIVVDSSTKRTQSEASILSEPFSRDDFDQWLSSLPVETGKDTLHLLPPSSNMSAHSPGFMKLVQQPIEIKVAAPVEDTSIKKVELGLGISPVVLHSNVEKLMTENSEGGHVLETDKASGRRQETGTNLLRAENPENCPPKETGTELGPFLHTHHDIPEPCPQIDDRGSDTDEYHNAVSSEETSRNEKKEVPVEERSLEAKDWLNLTSAKAAPTYDLLSWVMKCKEQETGDKEEAWEHESGWANGKGVETKADDVCSPRVQRFPYRKVEQNLKQSTDTEVQVAEAVPPELQAWGTVPEPAKSWENKVTQQDACKQSDGPQPQRSGFSTEESGQADQSRGRTSLVSSKMLTLLTPEDFMQSSWENRLSTELQKIAVSDAGGYYSSMADNTEVKADQAVTNTSTNTHYQDFNLVSQVNRPGDSTNPVEGIRIITCHSRSISEGTAPLKHFDRPVAFMLTLDKSSMTVEEDIMSSTLGSAQEVSAQRNRDFNQLEAMFPNAPQDGLKEIFEKCCGDLNWTIDLLLESKLDQFTPLLPAKDTGGSVHEGLPLADVNVSNEEPSAPPLEAEDVSPRCNLQAKKSWNTAALLEQSQKLKRQLEESIIISDASYSESTLRIRKLRHGELLDMGGVTAKPQRSPSRNGPFTGESALGAIGSSGTRTPTPHPGDVADLHTDGIAVDEDTDSSSGTEEAETLSVVLDPEFVSQLHQLFGNPFLPFPEDVELVVNLPLSVAQQIHYYLVESQLSLLEQRQKLMEQMIREDEELASQLQMEEKEDGTAVPDLQEIMDMEMALALYRTDQAQWRGKEMKDDLATKLSKQILCDMFPALDKAVLLDVFIAHDKSLQKTVEAVTMSMGGAQEEGVRTVMSPEARVAYERSLIEQAREEQRKVDQEQSAKAPDSLPTVVVRDPPNANCNVTPQEQAMEDANYYRAEASRHYQLYKECFCKAQDALKKKHAAVASYYSQVANLHKQRMDDANTRAAASLLSAHTLAQDNSTTLDLHYLHVAEAIEALDLFLDHHIAKLAERQTAKQKLILITGRGLHSVDGKPHIRPAVERRLRERRVKWIAENPGVLQVVVKWNLLLSHVVNTNNKVPCSTSQ</sequence>
<accession>A0A067QZ82</accession>
<name>A0A067QZ82_ZOONE</name>
<dbReference type="Gene3D" id="3.30.1370.110">
    <property type="match status" value="1"/>
</dbReference>
<evidence type="ECO:0000259" key="2">
    <source>
        <dbReference type="PROSITE" id="PS50828"/>
    </source>
</evidence>
<dbReference type="Proteomes" id="UP000027135">
    <property type="component" value="Unassembled WGS sequence"/>
</dbReference>
<dbReference type="InParanoid" id="A0A067QZ82"/>
<evidence type="ECO:0000256" key="1">
    <source>
        <dbReference type="SAM" id="MobiDB-lite"/>
    </source>
</evidence>
<dbReference type="GO" id="GO:0005634">
    <property type="term" value="C:nucleus"/>
    <property type="evidence" value="ECO:0007669"/>
    <property type="project" value="TreeGrafter"/>
</dbReference>
<feature type="compositionally biased region" description="Basic and acidic residues" evidence="1">
    <location>
        <begin position="916"/>
        <end position="932"/>
    </location>
</feature>
<dbReference type="InterPro" id="IPR002625">
    <property type="entry name" value="Smr_dom"/>
</dbReference>
<dbReference type="EMBL" id="KK852818">
    <property type="protein sequence ID" value="KDR15723.1"/>
    <property type="molecule type" value="Genomic_DNA"/>
</dbReference>
<dbReference type="InterPro" id="IPR027417">
    <property type="entry name" value="P-loop_NTPase"/>
</dbReference>
<dbReference type="PROSITE" id="PS50828">
    <property type="entry name" value="SMR"/>
    <property type="match status" value="1"/>
</dbReference>
<dbReference type="SUPFAM" id="SSF52540">
    <property type="entry name" value="P-loop containing nucleoside triphosphate hydrolases"/>
    <property type="match status" value="1"/>
</dbReference>
<feature type="domain" description="CUE" evidence="3">
    <location>
        <begin position="1240"/>
        <end position="1283"/>
    </location>
</feature>
<dbReference type="Pfam" id="PF08590">
    <property type="entry name" value="DUF1771"/>
    <property type="match status" value="1"/>
</dbReference>
<feature type="domain" description="Smr" evidence="2">
    <location>
        <begin position="1753"/>
        <end position="1835"/>
    </location>
</feature>
<feature type="region of interest" description="Disordered" evidence="1">
    <location>
        <begin position="211"/>
        <end position="232"/>
    </location>
</feature>
<keyword evidence="5" id="KW-1185">Reference proteome</keyword>
<dbReference type="InterPro" id="IPR003892">
    <property type="entry name" value="CUE"/>
</dbReference>
<feature type="region of interest" description="Disordered" evidence="1">
    <location>
        <begin position="1639"/>
        <end position="1666"/>
    </location>
</feature>
<dbReference type="PANTHER" id="PTHR46535:SF1">
    <property type="entry name" value="NEDD4-BINDING PROTEIN 2"/>
    <property type="match status" value="1"/>
</dbReference>
<feature type="region of interest" description="Disordered" evidence="1">
    <location>
        <begin position="1384"/>
        <end position="1418"/>
    </location>
</feature>
<dbReference type="Gene3D" id="3.40.50.300">
    <property type="entry name" value="P-loop containing nucleotide triphosphate hydrolases"/>
    <property type="match status" value="1"/>
</dbReference>
<dbReference type="STRING" id="136037.A0A067QZ82"/>
<feature type="region of interest" description="Disordered" evidence="1">
    <location>
        <begin position="591"/>
        <end position="664"/>
    </location>
</feature>
<organism evidence="4 5">
    <name type="scientific">Zootermopsis nevadensis</name>
    <name type="common">Dampwood termite</name>
    <dbReference type="NCBI Taxonomy" id="136037"/>
    <lineage>
        <taxon>Eukaryota</taxon>
        <taxon>Metazoa</taxon>
        <taxon>Ecdysozoa</taxon>
        <taxon>Arthropoda</taxon>
        <taxon>Hexapoda</taxon>
        <taxon>Insecta</taxon>
        <taxon>Pterygota</taxon>
        <taxon>Neoptera</taxon>
        <taxon>Polyneoptera</taxon>
        <taxon>Dictyoptera</taxon>
        <taxon>Blattodea</taxon>
        <taxon>Blattoidea</taxon>
        <taxon>Termitoidae</taxon>
        <taxon>Termopsidae</taxon>
        <taxon>Zootermopsis</taxon>
    </lineage>
</organism>
<dbReference type="PANTHER" id="PTHR46535">
    <property type="entry name" value="NEDD4-BINDING PROTEIN 2"/>
    <property type="match status" value="1"/>
</dbReference>
<evidence type="ECO:0000313" key="4">
    <source>
        <dbReference type="EMBL" id="KDR15723.1"/>
    </source>
</evidence>
<feature type="compositionally biased region" description="Polar residues" evidence="1">
    <location>
        <begin position="493"/>
        <end position="503"/>
    </location>
</feature>
<feature type="compositionally biased region" description="Low complexity" evidence="1">
    <location>
        <begin position="1"/>
        <end position="12"/>
    </location>
</feature>
<dbReference type="CDD" id="cd14279">
    <property type="entry name" value="CUE"/>
    <property type="match status" value="2"/>
</dbReference>
<dbReference type="OrthoDB" id="3231855at2759"/>
<dbReference type="GO" id="GO:0043130">
    <property type="term" value="F:ubiquitin binding"/>
    <property type="evidence" value="ECO:0007669"/>
    <property type="project" value="InterPro"/>
</dbReference>
<feature type="region of interest" description="Disordered" evidence="1">
    <location>
        <begin position="1"/>
        <end position="36"/>
    </location>
</feature>
<dbReference type="InterPro" id="IPR013899">
    <property type="entry name" value="DUF1771"/>
</dbReference>
<dbReference type="SUPFAM" id="SSF160443">
    <property type="entry name" value="SMR domain-like"/>
    <property type="match status" value="1"/>
</dbReference>
<dbReference type="SMART" id="SM00463">
    <property type="entry name" value="SMR"/>
    <property type="match status" value="1"/>
</dbReference>
<gene>
    <name evidence="4" type="ORF">L798_09801</name>
</gene>
<dbReference type="eggNOG" id="KOG2401">
    <property type="taxonomic scope" value="Eukaryota"/>
</dbReference>
<feature type="region of interest" description="Disordered" evidence="1">
    <location>
        <begin position="1060"/>
        <end position="1099"/>
    </location>
</feature>
<dbReference type="SMART" id="SM00546">
    <property type="entry name" value="CUE"/>
    <property type="match status" value="2"/>
</dbReference>
<feature type="compositionally biased region" description="Polar residues" evidence="1">
    <location>
        <begin position="1062"/>
        <end position="1099"/>
    </location>
</feature>
<protein>
    <submittedName>
        <fullName evidence="4">NEDD4-binding protein 2-like 2</fullName>
    </submittedName>
</protein>
<dbReference type="FunCoup" id="A0A067QZ82">
    <property type="interactions" value="13"/>
</dbReference>
<feature type="compositionally biased region" description="Acidic residues" evidence="1">
    <location>
        <begin position="646"/>
        <end position="662"/>
    </location>
</feature>
<feature type="compositionally biased region" description="Pro residues" evidence="1">
    <location>
        <begin position="448"/>
        <end position="459"/>
    </location>
</feature>
<feature type="region of interest" description="Disordered" evidence="1">
    <location>
        <begin position="916"/>
        <end position="950"/>
    </location>
</feature>
<feature type="compositionally biased region" description="Acidic residues" evidence="1">
    <location>
        <begin position="598"/>
        <end position="620"/>
    </location>
</feature>
<evidence type="ECO:0000313" key="5">
    <source>
        <dbReference type="Proteomes" id="UP000027135"/>
    </source>
</evidence>
<dbReference type="PROSITE" id="PS51140">
    <property type="entry name" value="CUE"/>
    <property type="match status" value="1"/>
</dbReference>
<feature type="compositionally biased region" description="Basic and acidic residues" evidence="1">
    <location>
        <begin position="939"/>
        <end position="950"/>
    </location>
</feature>
<dbReference type="InterPro" id="IPR036063">
    <property type="entry name" value="Smr_dom_sf"/>
</dbReference>
<dbReference type="Pfam" id="PF13671">
    <property type="entry name" value="AAA_33"/>
    <property type="match status" value="1"/>
</dbReference>
<feature type="compositionally biased region" description="Polar residues" evidence="1">
    <location>
        <begin position="26"/>
        <end position="36"/>
    </location>
</feature>
<dbReference type="InterPro" id="IPR052772">
    <property type="entry name" value="Endo/PolyKinase_Domain-Protein"/>
</dbReference>
<evidence type="ECO:0000259" key="3">
    <source>
        <dbReference type="PROSITE" id="PS51140"/>
    </source>
</evidence>
<feature type="region of interest" description="Disordered" evidence="1">
    <location>
        <begin position="445"/>
        <end position="503"/>
    </location>
</feature>